<accession>A0A098VQV9</accession>
<proteinExistence type="predicted"/>
<keyword evidence="2" id="KW-1185">Reference proteome</keyword>
<gene>
    <name evidence="1" type="ORF">DI09_38p50</name>
</gene>
<evidence type="ECO:0000313" key="1">
    <source>
        <dbReference type="EMBL" id="KGG51335.1"/>
    </source>
</evidence>
<dbReference type="SUPFAM" id="SSF53335">
    <property type="entry name" value="S-adenosyl-L-methionine-dependent methyltransferases"/>
    <property type="match status" value="1"/>
</dbReference>
<protein>
    <recommendedName>
        <fullName evidence="3">Methyltransferase small domain-containing protein</fullName>
    </recommendedName>
</protein>
<sequence length="302" mass="33974">MSSLATIRRWLTQHAKHGDVSQEFKRPRRPVRWVNRATHEHRWLRKPIAYIIGTQPFCGWSFISKAPILIPRWETEEWLHKISTEMIFPRISPNTPLRVIDFCSGSGCIGLSLLGSFLTIFGGSPKNIAIQLIDIDPKAMALAAENIRSLQRQMKVDFVNHTPIDLQTVDLLSERDVQIGLNLQFCKSMETPMDVWIGNPPYIPTAAINLLPRSVRSWESAQALDGLCTEGIHIHKAIISRVHGLSKHSKMWILVLEIGGDHQRKPLAQYISGLFGASAVPSFHTDSSGKTRILVLQPISSL</sequence>
<dbReference type="InterPro" id="IPR029063">
    <property type="entry name" value="SAM-dependent_MTases_sf"/>
</dbReference>
<name>A0A098VQV9_9MICR</name>
<evidence type="ECO:0000313" key="2">
    <source>
        <dbReference type="Proteomes" id="UP000029725"/>
    </source>
</evidence>
<dbReference type="Gene3D" id="3.40.50.150">
    <property type="entry name" value="Vaccinia Virus protein VP39"/>
    <property type="match status" value="1"/>
</dbReference>
<comment type="caution">
    <text evidence="1">The sequence shown here is derived from an EMBL/GenBank/DDBJ whole genome shotgun (WGS) entry which is preliminary data.</text>
</comment>
<dbReference type="RefSeq" id="XP_013237790.1">
    <property type="nucleotide sequence ID" value="XM_013382336.1"/>
</dbReference>
<dbReference type="GeneID" id="25259778"/>
<dbReference type="PANTHER" id="PTHR18895:SF74">
    <property type="entry name" value="MTRF1L RELEASE FACTOR GLUTAMINE METHYLTRANSFERASE"/>
    <property type="match status" value="1"/>
</dbReference>
<dbReference type="GO" id="GO:0005739">
    <property type="term" value="C:mitochondrion"/>
    <property type="evidence" value="ECO:0007669"/>
    <property type="project" value="TreeGrafter"/>
</dbReference>
<organism evidence="1 2">
    <name type="scientific">Mitosporidium daphniae</name>
    <dbReference type="NCBI Taxonomy" id="1485682"/>
    <lineage>
        <taxon>Eukaryota</taxon>
        <taxon>Fungi</taxon>
        <taxon>Fungi incertae sedis</taxon>
        <taxon>Microsporidia</taxon>
        <taxon>Mitosporidium</taxon>
    </lineage>
</organism>
<dbReference type="VEuPathDB" id="MicrosporidiaDB:DI09_38p50"/>
<dbReference type="HOGENOM" id="CLU_018398_0_2_1"/>
<reference evidence="1 2" key="1">
    <citation type="submission" date="2014-04" db="EMBL/GenBank/DDBJ databases">
        <title>A new species of microsporidia sheds light on the evolution of extreme parasitism.</title>
        <authorList>
            <person name="Haag K.L."/>
            <person name="James T.Y."/>
            <person name="Larsson R."/>
            <person name="Schaer T.M."/>
            <person name="Refardt D."/>
            <person name="Pombert J.-F."/>
            <person name="Ebert D."/>
        </authorList>
    </citation>
    <scope>NUCLEOTIDE SEQUENCE [LARGE SCALE GENOMIC DNA]</scope>
    <source>
        <strain evidence="1 2">UGP3</strain>
        <tissue evidence="1">Spores</tissue>
    </source>
</reference>
<dbReference type="Proteomes" id="UP000029725">
    <property type="component" value="Unassembled WGS sequence"/>
</dbReference>
<dbReference type="InterPro" id="IPR050320">
    <property type="entry name" value="N5-glutamine_MTase"/>
</dbReference>
<evidence type="ECO:0008006" key="3">
    <source>
        <dbReference type="Google" id="ProtNLM"/>
    </source>
</evidence>
<dbReference type="PANTHER" id="PTHR18895">
    <property type="entry name" value="HEMK METHYLTRANSFERASE"/>
    <property type="match status" value="1"/>
</dbReference>
<dbReference type="EMBL" id="JMKJ01000321">
    <property type="protein sequence ID" value="KGG51335.1"/>
    <property type="molecule type" value="Genomic_DNA"/>
</dbReference>
<dbReference type="AlphaFoldDB" id="A0A098VQV9"/>
<dbReference type="OrthoDB" id="269872at2759"/>